<evidence type="ECO:0000256" key="1">
    <source>
        <dbReference type="SAM" id="Coils"/>
    </source>
</evidence>
<dbReference type="Proteomes" id="UP000644699">
    <property type="component" value="Unassembled WGS sequence"/>
</dbReference>
<feature type="coiled-coil region" evidence="1">
    <location>
        <begin position="61"/>
        <end position="95"/>
    </location>
</feature>
<reference evidence="2" key="1">
    <citation type="journal article" date="2014" name="Int. J. Syst. Evol. Microbiol.">
        <title>Complete genome sequence of Corynebacterium casei LMG S-19264T (=DSM 44701T), isolated from a smear-ripened cheese.</title>
        <authorList>
            <consortium name="US DOE Joint Genome Institute (JGI-PGF)"/>
            <person name="Walter F."/>
            <person name="Albersmeier A."/>
            <person name="Kalinowski J."/>
            <person name="Ruckert C."/>
        </authorList>
    </citation>
    <scope>NUCLEOTIDE SEQUENCE</scope>
    <source>
        <strain evidence="2">CGMCC 1.15367</strain>
    </source>
</reference>
<dbReference type="RefSeq" id="WP_188911982.1">
    <property type="nucleotide sequence ID" value="NZ_BMIQ01000008.1"/>
</dbReference>
<dbReference type="AlphaFoldDB" id="A0A916ZYD8"/>
<name>A0A916ZYD8_9HYPH</name>
<keyword evidence="1" id="KW-0175">Coiled coil</keyword>
<reference evidence="2" key="2">
    <citation type="submission" date="2020-09" db="EMBL/GenBank/DDBJ databases">
        <authorList>
            <person name="Sun Q."/>
            <person name="Zhou Y."/>
        </authorList>
    </citation>
    <scope>NUCLEOTIDE SEQUENCE</scope>
    <source>
        <strain evidence="2">CGMCC 1.15367</strain>
    </source>
</reference>
<evidence type="ECO:0000313" key="2">
    <source>
        <dbReference type="EMBL" id="GGE18366.1"/>
    </source>
</evidence>
<evidence type="ECO:0000313" key="3">
    <source>
        <dbReference type="Proteomes" id="UP000644699"/>
    </source>
</evidence>
<protein>
    <submittedName>
        <fullName evidence="2">Uncharacterized protein</fullName>
    </submittedName>
</protein>
<gene>
    <name evidence="2" type="ORF">GCM10011390_41960</name>
</gene>
<dbReference type="EMBL" id="BMIQ01000008">
    <property type="protein sequence ID" value="GGE18366.1"/>
    <property type="molecule type" value="Genomic_DNA"/>
</dbReference>
<sequence>MSQKSWEKSQLSNVAEASALMQAHWAAGSVKDRIRQAAREMRWSFSRASDLWYGKARRIDAHELDALRAATQQEFEEAANEYREVADRLARLEAMFVAFVEAQAGPQLAEKVARIGVEVSRAAGASAGNGARSDGRAHAGLRG</sequence>
<comment type="caution">
    <text evidence="2">The sequence shown here is derived from an EMBL/GenBank/DDBJ whole genome shotgun (WGS) entry which is preliminary data.</text>
</comment>
<organism evidence="2 3">
    <name type="scientific">Aureimonas endophytica</name>
    <dbReference type="NCBI Taxonomy" id="2027858"/>
    <lineage>
        <taxon>Bacteria</taxon>
        <taxon>Pseudomonadati</taxon>
        <taxon>Pseudomonadota</taxon>
        <taxon>Alphaproteobacteria</taxon>
        <taxon>Hyphomicrobiales</taxon>
        <taxon>Aurantimonadaceae</taxon>
        <taxon>Aureimonas</taxon>
    </lineage>
</organism>
<accession>A0A916ZYD8</accession>
<keyword evidence="3" id="KW-1185">Reference proteome</keyword>
<proteinExistence type="predicted"/>